<dbReference type="Gene3D" id="2.60.40.10">
    <property type="entry name" value="Immunoglobulins"/>
    <property type="match status" value="1"/>
</dbReference>
<organism evidence="1 2">
    <name type="scientific">Rhodocytophaga aerolata</name>
    <dbReference type="NCBI Taxonomy" id="455078"/>
    <lineage>
        <taxon>Bacteria</taxon>
        <taxon>Pseudomonadati</taxon>
        <taxon>Bacteroidota</taxon>
        <taxon>Cytophagia</taxon>
        <taxon>Cytophagales</taxon>
        <taxon>Rhodocytophagaceae</taxon>
        <taxon>Rhodocytophaga</taxon>
    </lineage>
</organism>
<dbReference type="Proteomes" id="UP001168528">
    <property type="component" value="Unassembled WGS sequence"/>
</dbReference>
<proteinExistence type="predicted"/>
<name>A0ABT8RD93_9BACT</name>
<keyword evidence="2" id="KW-1185">Reference proteome</keyword>
<dbReference type="Pfam" id="PF22352">
    <property type="entry name" value="K319L-like_PKD"/>
    <property type="match status" value="1"/>
</dbReference>
<comment type="caution">
    <text evidence="1">The sequence shown here is derived from an EMBL/GenBank/DDBJ whole genome shotgun (WGS) entry which is preliminary data.</text>
</comment>
<dbReference type="InterPro" id="IPR035986">
    <property type="entry name" value="PKD_dom_sf"/>
</dbReference>
<dbReference type="SUPFAM" id="SSF49299">
    <property type="entry name" value="PKD domain"/>
    <property type="match status" value="1"/>
</dbReference>
<gene>
    <name evidence="1" type="ORF">Q0590_27545</name>
</gene>
<protein>
    <submittedName>
        <fullName evidence="1">PKD domain-containing protein</fullName>
    </submittedName>
</protein>
<dbReference type="InterPro" id="IPR013783">
    <property type="entry name" value="Ig-like_fold"/>
</dbReference>
<dbReference type="RefSeq" id="WP_302040869.1">
    <property type="nucleotide sequence ID" value="NZ_JAUKPO010000025.1"/>
</dbReference>
<reference evidence="1" key="1">
    <citation type="submission" date="2023-07" db="EMBL/GenBank/DDBJ databases">
        <title>The genome sequence of Rhodocytophaga aerolata KACC 12507.</title>
        <authorList>
            <person name="Zhang X."/>
        </authorList>
    </citation>
    <scope>NUCLEOTIDE SEQUENCE</scope>
    <source>
        <strain evidence="1">KACC 12507</strain>
    </source>
</reference>
<evidence type="ECO:0000313" key="2">
    <source>
        <dbReference type="Proteomes" id="UP001168528"/>
    </source>
</evidence>
<dbReference type="EMBL" id="JAUKPO010000025">
    <property type="protein sequence ID" value="MDO1450066.1"/>
    <property type="molecule type" value="Genomic_DNA"/>
</dbReference>
<sequence length="688" mass="74839">MTPFIKQFVTKLFSHKPFTVHVWWPSNASLHTILNKASVLLLTAIITLAACKKDDELKPAPEPQAKVTASAGADQTIKSGQVVALDGSASKDSKGTALSYAWIFTKKPAGSTTLLVNGTAAKASFTADVAGEYELELTVANIHGQAKDNVLITVTPPDLVALSGEITTDRILENINPDPTKPDYLVTDHLLLKAKLTVKPGVIIEFENDKGLHVFPQGTLVAKGTQAERIVFTGKTKTAGFWKGILLESNNELNELDFAAIEFAGSSSFMQLQADIRANLTLVSSTNAASSIKVANTLFAFSGGYGMYVQGMSELNGFSTNVFSKNTGSALYVPARQVHKLDAASVFTGNNGYNGVETSGIINHFTEVTWPDLTDNGSYYVTGDISVQSGLQLAQGVSLEFMQGLVMRVENNGYLYAAGELTNKITFTARTKTANLHWGGIVFNTAHEQNKLVFAEVSYAGNKEVDTYKANVVVGAGGNVSIQQSVLTNSLGWGIVAFTHQGALLNTDAGTSNTFSNMVQGNIKLTSVEVPAVTLAGEWLDDWSFKREYALDEKFYDRQANKWFRGAADPWTMNPHAGFGLKIKEDGSYIWTIAEYGPQAGCGNPYSAEYITGTVTQAANMLTFQESYWRSKFYNPCDTSQSVDLEVQPGGMTLRYEITQLHDAVTGQPFWQLKIFNPDNTSFNYYRH</sequence>
<evidence type="ECO:0000313" key="1">
    <source>
        <dbReference type="EMBL" id="MDO1450066.1"/>
    </source>
</evidence>
<accession>A0ABT8RD93</accession>